<dbReference type="Proteomes" id="UP001291623">
    <property type="component" value="Unassembled WGS sequence"/>
</dbReference>
<dbReference type="AlphaFoldDB" id="A0AAE1SM19"/>
<gene>
    <name evidence="1" type="ORF">RND71_010656</name>
</gene>
<name>A0AAE1SM19_9SOLA</name>
<evidence type="ECO:0000313" key="2">
    <source>
        <dbReference type="Proteomes" id="UP001291623"/>
    </source>
</evidence>
<organism evidence="1 2">
    <name type="scientific">Anisodus tanguticus</name>
    <dbReference type="NCBI Taxonomy" id="243964"/>
    <lineage>
        <taxon>Eukaryota</taxon>
        <taxon>Viridiplantae</taxon>
        <taxon>Streptophyta</taxon>
        <taxon>Embryophyta</taxon>
        <taxon>Tracheophyta</taxon>
        <taxon>Spermatophyta</taxon>
        <taxon>Magnoliopsida</taxon>
        <taxon>eudicotyledons</taxon>
        <taxon>Gunneridae</taxon>
        <taxon>Pentapetalae</taxon>
        <taxon>asterids</taxon>
        <taxon>lamiids</taxon>
        <taxon>Solanales</taxon>
        <taxon>Solanaceae</taxon>
        <taxon>Solanoideae</taxon>
        <taxon>Hyoscyameae</taxon>
        <taxon>Anisodus</taxon>
    </lineage>
</organism>
<reference evidence="1" key="1">
    <citation type="submission" date="2023-12" db="EMBL/GenBank/DDBJ databases">
        <title>Genome assembly of Anisodus tanguticus.</title>
        <authorList>
            <person name="Wang Y.-J."/>
        </authorList>
    </citation>
    <scope>NUCLEOTIDE SEQUENCE</scope>
    <source>
        <strain evidence="1">KB-2021</strain>
        <tissue evidence="1">Leaf</tissue>
    </source>
</reference>
<sequence>MEPSQTARQMLHQLTQHHLAVIHNIPRIAPNFVPPVRVIRGVMEFRWSQELAFSCVHWGLVFRWSQELAFRWSQELKPNSFVSDGIHNAFA</sequence>
<comment type="caution">
    <text evidence="1">The sequence shown here is derived from an EMBL/GenBank/DDBJ whole genome shotgun (WGS) entry which is preliminary data.</text>
</comment>
<evidence type="ECO:0000313" key="1">
    <source>
        <dbReference type="EMBL" id="KAK4371181.1"/>
    </source>
</evidence>
<dbReference type="EMBL" id="JAVYJV010000005">
    <property type="protein sequence ID" value="KAK4371181.1"/>
    <property type="molecule type" value="Genomic_DNA"/>
</dbReference>
<keyword evidence="2" id="KW-1185">Reference proteome</keyword>
<accession>A0AAE1SM19</accession>
<proteinExistence type="predicted"/>
<protein>
    <submittedName>
        <fullName evidence="1">Uncharacterized protein</fullName>
    </submittedName>
</protein>